<proteinExistence type="predicted"/>
<dbReference type="GO" id="GO:0009401">
    <property type="term" value="P:phosphoenolpyruvate-dependent sugar phosphotransferase system"/>
    <property type="evidence" value="ECO:0007669"/>
    <property type="project" value="InterPro"/>
</dbReference>
<dbReference type="Pfam" id="PF03610">
    <property type="entry name" value="EIIA-man"/>
    <property type="match status" value="1"/>
</dbReference>
<dbReference type="EC" id="2.7.1.121" evidence="3"/>
<feature type="domain" description="PTS EIIA type-4" evidence="6">
    <location>
        <begin position="4"/>
        <end position="124"/>
    </location>
</feature>
<comment type="subunit">
    <text evidence="5">Homodimer. The dihydroxyacetone kinase complex is composed of a homodimer of DhaM, a homodimer of DhaK and the subunit DhaL.</text>
</comment>
<dbReference type="GO" id="GO:0016020">
    <property type="term" value="C:membrane"/>
    <property type="evidence" value="ECO:0007669"/>
    <property type="project" value="InterPro"/>
</dbReference>
<dbReference type="SUPFAM" id="SSF53062">
    <property type="entry name" value="PTS system fructose IIA component-like"/>
    <property type="match status" value="1"/>
</dbReference>
<dbReference type="PROSITE" id="PS51096">
    <property type="entry name" value="PTS_EIIA_TYPE_4"/>
    <property type="match status" value="1"/>
</dbReference>
<sequence>MSKTHGILLVSHVPAIADGLKELLSQVAADVTIISAGGTDENEIGTSFDKISQGLESFEEERVLAFYDLGSAKMNLEMAMEVATKKVTLYDTAFVESAYTAASLLQADAPIDMIEEQVNALKVK</sequence>
<evidence type="ECO:0000256" key="1">
    <source>
        <dbReference type="ARBA" id="ARBA00001113"/>
    </source>
</evidence>
<dbReference type="InterPro" id="IPR036662">
    <property type="entry name" value="PTS_EIIA_man-typ_sf"/>
</dbReference>
<keyword evidence="4" id="KW-0808">Transferase</keyword>
<comment type="function">
    <text evidence="2">Component of the dihydroxyacetone kinase complex, which is responsible for the phosphoenolpyruvate (PEP)-dependent phosphorylation of dihydroxyacetone. DhaM serves as the phosphoryl donor. Is phosphorylated by phosphoenolpyruvate in an EI- and HPr-dependent reaction, and a phosphorelay system on histidine residues finally leads to phosphoryl transfer to DhaL and dihydroxyacetone.</text>
</comment>
<evidence type="ECO:0000259" key="6">
    <source>
        <dbReference type="PROSITE" id="PS51096"/>
    </source>
</evidence>
<evidence type="ECO:0000256" key="3">
    <source>
        <dbReference type="ARBA" id="ARBA00012095"/>
    </source>
</evidence>
<protein>
    <recommendedName>
        <fullName evidence="3">phosphoenolpyruvate--glycerone phosphotransferase</fullName>
        <ecNumber evidence="3">2.7.1.121</ecNumber>
    </recommendedName>
</protein>
<organism evidence="7 8">
    <name type="scientific">Pisciglobus halotolerans</name>
    <dbReference type="NCBI Taxonomy" id="745365"/>
    <lineage>
        <taxon>Bacteria</taxon>
        <taxon>Bacillati</taxon>
        <taxon>Bacillota</taxon>
        <taxon>Bacilli</taxon>
        <taxon>Lactobacillales</taxon>
        <taxon>Carnobacteriaceae</taxon>
    </lineage>
</organism>
<evidence type="ECO:0000256" key="4">
    <source>
        <dbReference type="ARBA" id="ARBA00022679"/>
    </source>
</evidence>
<comment type="catalytic activity">
    <reaction evidence="1">
        <text>dihydroxyacetone + phosphoenolpyruvate = dihydroxyacetone phosphate + pyruvate</text>
        <dbReference type="Rhea" id="RHEA:18381"/>
        <dbReference type="ChEBI" id="CHEBI:15361"/>
        <dbReference type="ChEBI" id="CHEBI:16016"/>
        <dbReference type="ChEBI" id="CHEBI:57642"/>
        <dbReference type="ChEBI" id="CHEBI:58702"/>
        <dbReference type="EC" id="2.7.1.121"/>
    </reaction>
</comment>
<dbReference type="GO" id="GO:0047324">
    <property type="term" value="F:phosphoenolpyruvate-glycerone phosphotransferase activity"/>
    <property type="evidence" value="ECO:0007669"/>
    <property type="project" value="UniProtKB-EC"/>
</dbReference>
<dbReference type="RefSeq" id="WP_047390437.1">
    <property type="nucleotide sequence ID" value="NZ_FOQE01000049.1"/>
</dbReference>
<dbReference type="GO" id="GO:0019563">
    <property type="term" value="P:glycerol catabolic process"/>
    <property type="evidence" value="ECO:0007669"/>
    <property type="project" value="InterPro"/>
</dbReference>
<dbReference type="InterPro" id="IPR004701">
    <property type="entry name" value="PTS_EIIA_man-typ"/>
</dbReference>
<keyword evidence="8" id="KW-1185">Reference proteome</keyword>
<reference evidence="7 8" key="1">
    <citation type="submission" date="2016-10" db="EMBL/GenBank/DDBJ databases">
        <authorList>
            <person name="de Groot N.N."/>
        </authorList>
    </citation>
    <scope>NUCLEOTIDE SEQUENCE [LARGE SCALE GENOMIC DNA]</scope>
    <source>
        <strain evidence="7 8">DSM 27630</strain>
    </source>
</reference>
<dbReference type="InterPro" id="IPR012844">
    <property type="entry name" value="DhaM_N"/>
</dbReference>
<keyword evidence="7" id="KW-0418">Kinase</keyword>
<gene>
    <name evidence="7" type="ORF">SAMN04489868_14910</name>
</gene>
<evidence type="ECO:0000256" key="2">
    <source>
        <dbReference type="ARBA" id="ARBA00002788"/>
    </source>
</evidence>
<evidence type="ECO:0000256" key="5">
    <source>
        <dbReference type="ARBA" id="ARBA00046577"/>
    </source>
</evidence>
<dbReference type="OrthoDB" id="7065393at2"/>
<dbReference type="EMBL" id="FOQE01000049">
    <property type="protein sequence ID" value="SFH89228.1"/>
    <property type="molecule type" value="Genomic_DNA"/>
</dbReference>
<dbReference type="Proteomes" id="UP000198668">
    <property type="component" value="Unassembled WGS sequence"/>
</dbReference>
<dbReference type="PANTHER" id="PTHR38594:SF1">
    <property type="entry name" value="PEP-DEPENDENT DIHYDROXYACETONE KINASE, PHOSPHORYL DONOR SUBUNIT DHAM"/>
    <property type="match status" value="1"/>
</dbReference>
<name>A0A1I3DRP8_9LACT</name>
<evidence type="ECO:0000313" key="7">
    <source>
        <dbReference type="EMBL" id="SFH89228.1"/>
    </source>
</evidence>
<dbReference type="Gene3D" id="3.40.50.510">
    <property type="entry name" value="Phosphotransferase system, mannose-type IIA component"/>
    <property type="match status" value="1"/>
</dbReference>
<dbReference type="NCBIfam" id="TIGR02364">
    <property type="entry name" value="dha_pts"/>
    <property type="match status" value="1"/>
</dbReference>
<dbReference type="InterPro" id="IPR039643">
    <property type="entry name" value="DhaM"/>
</dbReference>
<accession>A0A1I3DRP8</accession>
<dbReference type="PANTHER" id="PTHR38594">
    <property type="entry name" value="PEP-DEPENDENT DIHYDROXYACETONE KINASE, PHOSPHORYL DONOR SUBUNIT DHAM"/>
    <property type="match status" value="1"/>
</dbReference>
<evidence type="ECO:0000313" key="8">
    <source>
        <dbReference type="Proteomes" id="UP000198668"/>
    </source>
</evidence>
<dbReference type="AlphaFoldDB" id="A0A1I3DRP8"/>